<feature type="non-terminal residue" evidence="4">
    <location>
        <position position="1"/>
    </location>
</feature>
<dbReference type="InterPro" id="IPR002110">
    <property type="entry name" value="Ankyrin_rpt"/>
</dbReference>
<accession>A0A024S108</accession>
<reference evidence="5" key="1">
    <citation type="journal article" date="2013" name="Ind. Biotechnol.">
        <title>Comparative genomics analysis of Trichoderma reesei strains.</title>
        <authorList>
            <person name="Koike H."/>
            <person name="Aerts A."/>
            <person name="LaButti K."/>
            <person name="Grigoriev I.V."/>
            <person name="Baker S.E."/>
        </authorList>
    </citation>
    <scope>NUCLEOTIDE SEQUENCE [LARGE SCALE GENOMIC DNA]</scope>
    <source>
        <strain evidence="5">ATCC 56765 / BCRC 32924 / NRRL 11460 / Rut C-30</strain>
    </source>
</reference>
<feature type="repeat" description="ANK" evidence="3">
    <location>
        <begin position="40"/>
        <end position="74"/>
    </location>
</feature>
<keyword evidence="2 3" id="KW-0040">ANK repeat</keyword>
<evidence type="ECO:0000313" key="4">
    <source>
        <dbReference type="EMBL" id="ETR98130.1"/>
    </source>
</evidence>
<dbReference type="GO" id="GO:0005737">
    <property type="term" value="C:cytoplasm"/>
    <property type="evidence" value="ECO:0007669"/>
    <property type="project" value="TreeGrafter"/>
</dbReference>
<evidence type="ECO:0000256" key="3">
    <source>
        <dbReference type="PROSITE-ProRule" id="PRU00023"/>
    </source>
</evidence>
<dbReference type="PANTHER" id="PTHR24198">
    <property type="entry name" value="ANKYRIN REPEAT AND PROTEIN KINASE DOMAIN-CONTAINING PROTEIN"/>
    <property type="match status" value="1"/>
</dbReference>
<evidence type="ECO:0000256" key="1">
    <source>
        <dbReference type="ARBA" id="ARBA00022737"/>
    </source>
</evidence>
<feature type="repeat" description="ANK" evidence="3">
    <location>
        <begin position="75"/>
        <end position="107"/>
    </location>
</feature>
<protein>
    <submittedName>
        <fullName evidence="4">Ankyrin repeat protein 4ank</fullName>
    </submittedName>
</protein>
<name>A0A024S108_HYPJR</name>
<feature type="repeat" description="ANK" evidence="3">
    <location>
        <begin position="7"/>
        <end position="39"/>
    </location>
</feature>
<dbReference type="InterPro" id="IPR036770">
    <property type="entry name" value="Ankyrin_rpt-contain_sf"/>
</dbReference>
<dbReference type="PANTHER" id="PTHR24198:SF165">
    <property type="entry name" value="ANKYRIN REPEAT-CONTAINING PROTEIN-RELATED"/>
    <property type="match status" value="1"/>
</dbReference>
<dbReference type="PROSITE" id="PS50297">
    <property type="entry name" value="ANK_REP_REGION"/>
    <property type="match status" value="3"/>
</dbReference>
<dbReference type="PRINTS" id="PR01415">
    <property type="entry name" value="ANKYRIN"/>
</dbReference>
<dbReference type="PROSITE" id="PS50088">
    <property type="entry name" value="ANK_REPEAT"/>
    <property type="match status" value="3"/>
</dbReference>
<dbReference type="SMART" id="SM00248">
    <property type="entry name" value="ANK"/>
    <property type="match status" value="3"/>
</dbReference>
<dbReference type="EMBL" id="KI911165">
    <property type="protein sequence ID" value="ETR98130.1"/>
    <property type="molecule type" value="Genomic_DNA"/>
</dbReference>
<keyword evidence="1" id="KW-0677">Repeat</keyword>
<dbReference type="AlphaFoldDB" id="A0A024S108"/>
<proteinExistence type="predicted"/>
<gene>
    <name evidence="4" type="ORF">M419DRAFT_48294</name>
</gene>
<feature type="non-terminal residue" evidence="4">
    <location>
        <position position="116"/>
    </location>
</feature>
<dbReference type="HOGENOM" id="CLU_000134_18_9_1"/>
<organism evidence="4 5">
    <name type="scientific">Hypocrea jecorina (strain ATCC 56765 / BCRC 32924 / NRRL 11460 / Rut C-30)</name>
    <name type="common">Trichoderma reesei</name>
    <dbReference type="NCBI Taxonomy" id="1344414"/>
    <lineage>
        <taxon>Eukaryota</taxon>
        <taxon>Fungi</taxon>
        <taxon>Dikarya</taxon>
        <taxon>Ascomycota</taxon>
        <taxon>Pezizomycotina</taxon>
        <taxon>Sordariomycetes</taxon>
        <taxon>Hypocreomycetidae</taxon>
        <taxon>Hypocreales</taxon>
        <taxon>Hypocreaceae</taxon>
        <taxon>Trichoderma</taxon>
    </lineage>
</organism>
<dbReference type="Gene3D" id="1.25.40.20">
    <property type="entry name" value="Ankyrin repeat-containing domain"/>
    <property type="match status" value="2"/>
</dbReference>
<dbReference type="Pfam" id="PF00023">
    <property type="entry name" value="Ank"/>
    <property type="match status" value="1"/>
</dbReference>
<evidence type="ECO:0000313" key="5">
    <source>
        <dbReference type="Proteomes" id="UP000024376"/>
    </source>
</evidence>
<dbReference type="Pfam" id="PF12796">
    <property type="entry name" value="Ank_2"/>
    <property type="match status" value="1"/>
</dbReference>
<sequence>LSLRDLMGRTPLHHACLNGNKKAVDLLLDWDAPIEVAGNDGITPIHCAVLSGSIDILKKLLLLQAGADVNADSRVGYTPLLGAVMGGQEQIVGELLRKDVDVNAADEDGFSSIHLA</sequence>
<dbReference type="KEGG" id="trr:M419DRAFT_48294"/>
<evidence type="ECO:0000256" key="2">
    <source>
        <dbReference type="ARBA" id="ARBA00023043"/>
    </source>
</evidence>
<dbReference type="SUPFAM" id="SSF48403">
    <property type="entry name" value="Ankyrin repeat"/>
    <property type="match status" value="1"/>
</dbReference>
<dbReference type="Proteomes" id="UP000024376">
    <property type="component" value="Unassembled WGS sequence"/>
</dbReference>